<evidence type="ECO:0000256" key="2">
    <source>
        <dbReference type="ARBA" id="ARBA00022741"/>
    </source>
</evidence>
<accession>A0ABS9ERX9</accession>
<protein>
    <submittedName>
        <fullName evidence="5">ATP-binding cassette domain-containing protein</fullName>
    </submittedName>
</protein>
<evidence type="ECO:0000313" key="6">
    <source>
        <dbReference type="Proteomes" id="UP001200430"/>
    </source>
</evidence>
<proteinExistence type="predicted"/>
<dbReference type="PANTHER" id="PTHR42788">
    <property type="entry name" value="TAURINE IMPORT ATP-BINDING PROTEIN-RELATED"/>
    <property type="match status" value="1"/>
</dbReference>
<reference evidence="5 6" key="1">
    <citation type="submission" date="2022-01" db="EMBL/GenBank/DDBJ databases">
        <title>Dethiosulfovibrio faecalis sp. nov., a novel proteolytic, non-sulfur-reducing bacterium isolated from a marine aquaculture solid waste bioreactor.</title>
        <authorList>
            <person name="Grabowski S."/>
            <person name="Apolinario E."/>
            <person name="Schneider N."/>
            <person name="Marshall C.W."/>
            <person name="Sowers K.R."/>
        </authorList>
    </citation>
    <scope>NUCLEOTIDE SEQUENCE [LARGE SCALE GENOMIC DNA]</scope>
    <source>
        <strain evidence="5 6">DSM 12537</strain>
    </source>
</reference>
<keyword evidence="6" id="KW-1185">Reference proteome</keyword>
<name>A0ABS9ERX9_9BACT</name>
<evidence type="ECO:0000256" key="1">
    <source>
        <dbReference type="ARBA" id="ARBA00022448"/>
    </source>
</evidence>
<dbReference type="InterPro" id="IPR003593">
    <property type="entry name" value="AAA+_ATPase"/>
</dbReference>
<dbReference type="PROSITE" id="PS50893">
    <property type="entry name" value="ABC_TRANSPORTER_2"/>
    <property type="match status" value="1"/>
</dbReference>
<dbReference type="InterPro" id="IPR027417">
    <property type="entry name" value="P-loop_NTPase"/>
</dbReference>
<keyword evidence="1" id="KW-0813">Transport</keyword>
<sequence length="212" mass="24058">MQDVSFEVKEDEIVAVIGPSGCGKSTLLNAISGLMSPDRGIVEADRECIAYVFQDNRLLPWETVYDNVRLVRNVENREEILGLIEAVGLKGFEGFYPSQLSGGMLKRCGIARAFYYPSRLLLMDEPFQGLDYCLRQEMLSTLLRVWETRRQGVLFITHEIDEALTVASRILVFSRRPARVIEEISLSGREGRHVDTEELSEMRARIISLITV</sequence>
<dbReference type="Proteomes" id="UP001200430">
    <property type="component" value="Unassembled WGS sequence"/>
</dbReference>
<feature type="domain" description="ABC transporter" evidence="4">
    <location>
        <begin position="1"/>
        <end position="200"/>
    </location>
</feature>
<organism evidence="5 6">
    <name type="scientific">Dethiosulfovibrio marinus</name>
    <dbReference type="NCBI Taxonomy" id="133532"/>
    <lineage>
        <taxon>Bacteria</taxon>
        <taxon>Thermotogati</taxon>
        <taxon>Synergistota</taxon>
        <taxon>Synergistia</taxon>
        <taxon>Synergistales</taxon>
        <taxon>Dethiosulfovibrionaceae</taxon>
        <taxon>Dethiosulfovibrio</taxon>
    </lineage>
</organism>
<evidence type="ECO:0000256" key="3">
    <source>
        <dbReference type="ARBA" id="ARBA00022840"/>
    </source>
</evidence>
<dbReference type="SUPFAM" id="SSF52540">
    <property type="entry name" value="P-loop containing nucleoside triphosphate hydrolases"/>
    <property type="match status" value="1"/>
</dbReference>
<dbReference type="EMBL" id="JAKGUD010000016">
    <property type="protein sequence ID" value="MCF4143454.1"/>
    <property type="molecule type" value="Genomic_DNA"/>
</dbReference>
<dbReference type="Gene3D" id="3.40.50.300">
    <property type="entry name" value="P-loop containing nucleotide triphosphate hydrolases"/>
    <property type="match status" value="1"/>
</dbReference>
<evidence type="ECO:0000259" key="4">
    <source>
        <dbReference type="PROSITE" id="PS50893"/>
    </source>
</evidence>
<dbReference type="InterPro" id="IPR003439">
    <property type="entry name" value="ABC_transporter-like_ATP-bd"/>
</dbReference>
<keyword evidence="2" id="KW-0547">Nucleotide-binding</keyword>
<dbReference type="InterPro" id="IPR050166">
    <property type="entry name" value="ABC_transporter_ATP-bind"/>
</dbReference>
<dbReference type="GO" id="GO:0005524">
    <property type="term" value="F:ATP binding"/>
    <property type="evidence" value="ECO:0007669"/>
    <property type="project" value="UniProtKB-KW"/>
</dbReference>
<evidence type="ECO:0000313" key="5">
    <source>
        <dbReference type="EMBL" id="MCF4143454.1"/>
    </source>
</evidence>
<keyword evidence="3 5" id="KW-0067">ATP-binding</keyword>
<gene>
    <name evidence="5" type="ORF">L2W38_11590</name>
</gene>
<dbReference type="PANTHER" id="PTHR42788:SF13">
    <property type="entry name" value="ALIPHATIC SULFONATES IMPORT ATP-BINDING PROTEIN SSUB"/>
    <property type="match status" value="1"/>
</dbReference>
<comment type="caution">
    <text evidence="5">The sequence shown here is derived from an EMBL/GenBank/DDBJ whole genome shotgun (WGS) entry which is preliminary data.</text>
</comment>
<dbReference type="SMART" id="SM00382">
    <property type="entry name" value="AAA"/>
    <property type="match status" value="1"/>
</dbReference>
<dbReference type="Pfam" id="PF00005">
    <property type="entry name" value="ABC_tran"/>
    <property type="match status" value="1"/>
</dbReference>